<proteinExistence type="predicted"/>
<feature type="non-terminal residue" evidence="1">
    <location>
        <position position="74"/>
    </location>
</feature>
<dbReference type="InterPro" id="IPR015955">
    <property type="entry name" value="Lactate_DH/Glyco_Ohase_4_C"/>
</dbReference>
<dbReference type="GO" id="GO:0016616">
    <property type="term" value="F:oxidoreductase activity, acting on the CH-OH group of donors, NAD or NADP as acceptor"/>
    <property type="evidence" value="ECO:0007669"/>
    <property type="project" value="InterPro"/>
</dbReference>
<organism evidence="1 2">
    <name type="scientific">Effrenium voratum</name>
    <dbReference type="NCBI Taxonomy" id="2562239"/>
    <lineage>
        <taxon>Eukaryota</taxon>
        <taxon>Sar</taxon>
        <taxon>Alveolata</taxon>
        <taxon>Dinophyceae</taxon>
        <taxon>Suessiales</taxon>
        <taxon>Symbiodiniaceae</taxon>
        <taxon>Effrenium</taxon>
    </lineage>
</organism>
<dbReference type="Proteomes" id="UP001178507">
    <property type="component" value="Unassembled WGS sequence"/>
</dbReference>
<name>A0AA36J0N5_9DINO</name>
<reference evidence="1" key="1">
    <citation type="submission" date="2023-08" db="EMBL/GenBank/DDBJ databases">
        <authorList>
            <person name="Chen Y."/>
            <person name="Shah S."/>
            <person name="Dougan E. K."/>
            <person name="Thang M."/>
            <person name="Chan C."/>
        </authorList>
    </citation>
    <scope>NUCLEOTIDE SEQUENCE</scope>
</reference>
<evidence type="ECO:0000313" key="1">
    <source>
        <dbReference type="EMBL" id="CAJ1396373.1"/>
    </source>
</evidence>
<protein>
    <submittedName>
        <fullName evidence="1">Uncharacterized protein</fullName>
    </submittedName>
</protein>
<gene>
    <name evidence="1" type="ORF">EVOR1521_LOCUS20627</name>
</gene>
<comment type="caution">
    <text evidence="1">The sequence shown here is derived from an EMBL/GenBank/DDBJ whole genome shotgun (WGS) entry which is preliminary data.</text>
</comment>
<dbReference type="Gene3D" id="3.90.110.10">
    <property type="entry name" value="Lactate dehydrogenase/glycoside hydrolase, family 4, C-terminal"/>
    <property type="match status" value="1"/>
</dbReference>
<accession>A0AA36J0N5</accession>
<dbReference type="AlphaFoldDB" id="A0AA36J0N5"/>
<sequence>AGTDVVNAKSGKGSATLSMAYAGTGPAAQLETGIGILPGARLGKSVLAGLPTSQMGKKRTECAYVKSDITVHLP</sequence>
<feature type="non-terminal residue" evidence="1">
    <location>
        <position position="1"/>
    </location>
</feature>
<dbReference type="EMBL" id="CAUJNA010003229">
    <property type="protein sequence ID" value="CAJ1396373.1"/>
    <property type="molecule type" value="Genomic_DNA"/>
</dbReference>
<keyword evidence="2" id="KW-1185">Reference proteome</keyword>
<evidence type="ECO:0000313" key="2">
    <source>
        <dbReference type="Proteomes" id="UP001178507"/>
    </source>
</evidence>